<name>A0A078IB60_BRANA</name>
<feature type="transmembrane region" description="Helical" evidence="1">
    <location>
        <begin position="62"/>
        <end position="86"/>
    </location>
</feature>
<evidence type="ECO:0000313" key="2">
    <source>
        <dbReference type="EMBL" id="CDY46534.1"/>
    </source>
</evidence>
<evidence type="ECO:0000256" key="1">
    <source>
        <dbReference type="SAM" id="Phobius"/>
    </source>
</evidence>
<sequence length="139" mass="16521">MIIWLQSCDGKQHGNSDSRRALYNNSAPFFVRGLSHDREEIGEEKCCLRAIRFGVRKYVSNWFLSCVCVWLYVGSFITLENCLLIYKFNQLHSNLHNLIGHTISNKYKVTLKYKNNLYSETKNTFKLLYYKTKRIFKLY</sequence>
<evidence type="ECO:0000313" key="3">
    <source>
        <dbReference type="Proteomes" id="UP000028999"/>
    </source>
</evidence>
<dbReference type="Proteomes" id="UP000028999">
    <property type="component" value="Unassembled WGS sequence"/>
</dbReference>
<gene>
    <name evidence="2" type="primary">BnaA08g01730D</name>
    <name evidence="2" type="ORF">GSBRNA2T00085746001</name>
</gene>
<dbReference type="EMBL" id="LK032675">
    <property type="protein sequence ID" value="CDY46534.1"/>
    <property type="molecule type" value="Genomic_DNA"/>
</dbReference>
<dbReference type="PaxDb" id="3708-A0A078IB60"/>
<keyword evidence="3" id="KW-1185">Reference proteome</keyword>
<protein>
    <submittedName>
        <fullName evidence="2">BnaA08g01730D protein</fullName>
    </submittedName>
</protein>
<keyword evidence="1" id="KW-0812">Transmembrane</keyword>
<keyword evidence="1" id="KW-1133">Transmembrane helix</keyword>
<organism evidence="2 3">
    <name type="scientific">Brassica napus</name>
    <name type="common">Rape</name>
    <dbReference type="NCBI Taxonomy" id="3708"/>
    <lineage>
        <taxon>Eukaryota</taxon>
        <taxon>Viridiplantae</taxon>
        <taxon>Streptophyta</taxon>
        <taxon>Embryophyta</taxon>
        <taxon>Tracheophyta</taxon>
        <taxon>Spermatophyta</taxon>
        <taxon>Magnoliopsida</taxon>
        <taxon>eudicotyledons</taxon>
        <taxon>Gunneridae</taxon>
        <taxon>Pentapetalae</taxon>
        <taxon>rosids</taxon>
        <taxon>malvids</taxon>
        <taxon>Brassicales</taxon>
        <taxon>Brassicaceae</taxon>
        <taxon>Brassiceae</taxon>
        <taxon>Brassica</taxon>
    </lineage>
</organism>
<dbReference type="Gramene" id="CDY46534">
    <property type="protein sequence ID" value="CDY46534"/>
    <property type="gene ID" value="GSBRNA2T00085746001"/>
</dbReference>
<keyword evidence="1" id="KW-0472">Membrane</keyword>
<reference evidence="2 3" key="1">
    <citation type="journal article" date="2014" name="Science">
        <title>Plant genetics. Early allopolyploid evolution in the post-Neolithic Brassica napus oilseed genome.</title>
        <authorList>
            <person name="Chalhoub B."/>
            <person name="Denoeud F."/>
            <person name="Liu S."/>
            <person name="Parkin I.A."/>
            <person name="Tang H."/>
            <person name="Wang X."/>
            <person name="Chiquet J."/>
            <person name="Belcram H."/>
            <person name="Tong C."/>
            <person name="Samans B."/>
            <person name="Correa M."/>
            <person name="Da Silva C."/>
            <person name="Just J."/>
            <person name="Falentin C."/>
            <person name="Koh C.S."/>
            <person name="Le Clainche I."/>
            <person name="Bernard M."/>
            <person name="Bento P."/>
            <person name="Noel B."/>
            <person name="Labadie K."/>
            <person name="Alberti A."/>
            <person name="Charles M."/>
            <person name="Arnaud D."/>
            <person name="Guo H."/>
            <person name="Daviaud C."/>
            <person name="Alamery S."/>
            <person name="Jabbari K."/>
            <person name="Zhao M."/>
            <person name="Edger P.P."/>
            <person name="Chelaifa H."/>
            <person name="Tack D."/>
            <person name="Lassalle G."/>
            <person name="Mestiri I."/>
            <person name="Schnel N."/>
            <person name="Le Paslier M.C."/>
            <person name="Fan G."/>
            <person name="Renault V."/>
            <person name="Bayer P.E."/>
            <person name="Golicz A.A."/>
            <person name="Manoli S."/>
            <person name="Lee T.H."/>
            <person name="Thi V.H."/>
            <person name="Chalabi S."/>
            <person name="Hu Q."/>
            <person name="Fan C."/>
            <person name="Tollenaere R."/>
            <person name="Lu Y."/>
            <person name="Battail C."/>
            <person name="Shen J."/>
            <person name="Sidebottom C.H."/>
            <person name="Wang X."/>
            <person name="Canaguier A."/>
            <person name="Chauveau A."/>
            <person name="Berard A."/>
            <person name="Deniot G."/>
            <person name="Guan M."/>
            <person name="Liu Z."/>
            <person name="Sun F."/>
            <person name="Lim Y.P."/>
            <person name="Lyons E."/>
            <person name="Town C.D."/>
            <person name="Bancroft I."/>
            <person name="Wang X."/>
            <person name="Meng J."/>
            <person name="Ma J."/>
            <person name="Pires J.C."/>
            <person name="King G.J."/>
            <person name="Brunel D."/>
            <person name="Delourme R."/>
            <person name="Renard M."/>
            <person name="Aury J.M."/>
            <person name="Adams K.L."/>
            <person name="Batley J."/>
            <person name="Snowdon R.J."/>
            <person name="Tost J."/>
            <person name="Edwards D."/>
            <person name="Zhou Y."/>
            <person name="Hua W."/>
            <person name="Sharpe A.G."/>
            <person name="Paterson A.H."/>
            <person name="Guan C."/>
            <person name="Wincker P."/>
        </authorList>
    </citation>
    <scope>NUCLEOTIDE SEQUENCE [LARGE SCALE GENOMIC DNA]</scope>
    <source>
        <strain evidence="3">cv. Darmor-bzh</strain>
    </source>
</reference>
<proteinExistence type="predicted"/>
<accession>A0A078IB60</accession>
<dbReference type="AlphaFoldDB" id="A0A078IB60"/>